<proteinExistence type="predicted"/>
<sequence length="271" mass="28669">MGKPALNDNARYAYRYLIENHNLQPHQAAGIVGNLMQESTMNTGARNPGDGRDGSDSIGIGQWNGERAVNLRNYAGENVSNLDRQLDFVLHEMKNGGEGYAWKQLQAAQDIPGATAAMISYERPQGWSRNNPMGGHGWDNRLAWAAEVGGANPADFVNIQAASNPVAAQAQAASGQAAGSAGASTSASAGDATADKTIGGMLGIDVPKGFPDMLKFASLAAGAGQQQPQDDTPRGGLLPSQPVQVQQLSMGQAQTYKPWEQMLTMFSQRRA</sequence>
<evidence type="ECO:0000259" key="2">
    <source>
        <dbReference type="Pfam" id="PF18013"/>
    </source>
</evidence>
<dbReference type="EMBL" id="VISO01000002">
    <property type="protein sequence ID" value="TVZ72845.1"/>
    <property type="molecule type" value="Genomic_DNA"/>
</dbReference>
<reference evidence="3 4" key="1">
    <citation type="submission" date="2019-06" db="EMBL/GenBank/DDBJ databases">
        <title>Pac Bio to generate improved reference genome sequences for organisms with transposon mutant libraries (support for FEBA project).</title>
        <authorList>
            <person name="Blow M."/>
        </authorList>
    </citation>
    <scope>NUCLEOTIDE SEQUENCE [LARGE SCALE GENOMIC DNA]</scope>
    <source>
        <strain evidence="3 4">USDA 1844</strain>
    </source>
</reference>
<organism evidence="3 4">
    <name type="scientific">Rhizobium mongolense USDA 1844</name>
    <dbReference type="NCBI Taxonomy" id="1079460"/>
    <lineage>
        <taxon>Bacteria</taxon>
        <taxon>Pseudomonadati</taxon>
        <taxon>Pseudomonadota</taxon>
        <taxon>Alphaproteobacteria</taxon>
        <taxon>Hyphomicrobiales</taxon>
        <taxon>Rhizobiaceae</taxon>
        <taxon>Rhizobium/Agrobacterium group</taxon>
        <taxon>Rhizobium</taxon>
    </lineage>
</organism>
<evidence type="ECO:0000313" key="3">
    <source>
        <dbReference type="EMBL" id="TVZ72845.1"/>
    </source>
</evidence>
<gene>
    <name evidence="3" type="ORF">BCL32_1032</name>
</gene>
<protein>
    <recommendedName>
        <fullName evidence="2">Phage tail lysozyme domain-containing protein</fullName>
    </recommendedName>
</protein>
<dbReference type="RefSeq" id="WP_022717896.1">
    <property type="nucleotide sequence ID" value="NZ_ATTQ01000019.1"/>
</dbReference>
<name>A0A559TE06_9HYPH</name>
<evidence type="ECO:0000256" key="1">
    <source>
        <dbReference type="SAM" id="MobiDB-lite"/>
    </source>
</evidence>
<dbReference type="Gene3D" id="1.10.530.10">
    <property type="match status" value="1"/>
</dbReference>
<feature type="region of interest" description="Disordered" evidence="1">
    <location>
        <begin position="221"/>
        <end position="240"/>
    </location>
</feature>
<feature type="domain" description="Phage tail lysozyme" evidence="2">
    <location>
        <begin position="8"/>
        <end position="136"/>
    </location>
</feature>
<dbReference type="Proteomes" id="UP000319824">
    <property type="component" value="Unassembled WGS sequence"/>
</dbReference>
<dbReference type="Pfam" id="PF18013">
    <property type="entry name" value="Phage_lysozyme2"/>
    <property type="match status" value="1"/>
</dbReference>
<evidence type="ECO:0000313" key="4">
    <source>
        <dbReference type="Proteomes" id="UP000319824"/>
    </source>
</evidence>
<comment type="caution">
    <text evidence="3">The sequence shown here is derived from an EMBL/GenBank/DDBJ whole genome shotgun (WGS) entry which is preliminary data.</text>
</comment>
<accession>A0A559TE06</accession>
<dbReference type="InterPro" id="IPR041219">
    <property type="entry name" value="Phage_lysozyme2"/>
</dbReference>
<dbReference type="AlphaFoldDB" id="A0A559TE06"/>